<dbReference type="Gene3D" id="3.40.50.2000">
    <property type="entry name" value="Glycogen Phosphorylase B"/>
    <property type="match status" value="2"/>
</dbReference>
<keyword evidence="1" id="KW-0808">Transferase</keyword>
<accession>A0A372NXK3</accession>
<sequence>MTKIVQLQHTSESAGGAAMRLNKAFLDHGIESSVLSLYPDLIKKRPIASVGFKERLYSKIDLKLQEYATRNFDKKMGLFTYPFIGSNVAKLQQLKDADVIYVHWVLHGFLSFNSIQQILELNKPVVFFLHDMWSITGGCHQAFTCEKYMSHCHNCPMFPGEKNHDLSWKGFEKKMKLYSAFQNIYFMSPSKWLLDCIKQSALTRNKPMYLVRNALDQTIFKPANKREAKAFLNIDPDETVISFGAVSVTDAYKGWAYLQKALEIIFADNSSRKITVVIFGSSHNEALSKAIPFKTKFMGYLRDEYTTSLVYNASDVFVAPSLADNLPYTIFEALSCSTPVVAFDVGGIPDLVLHKQNGYLAKYRDADDLVAGIKYCLDNQIKGFTTPEYGTQAVVEKHIEFWRGLNPANV</sequence>
<protein>
    <submittedName>
        <fullName evidence="1">Glycosyltransferase</fullName>
    </submittedName>
</protein>
<organism evidence="1 2">
    <name type="scientific">Mucilaginibacter conchicola</name>
    <dbReference type="NCBI Taxonomy" id="2303333"/>
    <lineage>
        <taxon>Bacteria</taxon>
        <taxon>Pseudomonadati</taxon>
        <taxon>Bacteroidota</taxon>
        <taxon>Sphingobacteriia</taxon>
        <taxon>Sphingobacteriales</taxon>
        <taxon>Sphingobacteriaceae</taxon>
        <taxon>Mucilaginibacter</taxon>
    </lineage>
</organism>
<comment type="caution">
    <text evidence="1">The sequence shown here is derived from an EMBL/GenBank/DDBJ whole genome shotgun (WGS) entry which is preliminary data.</text>
</comment>
<dbReference type="RefSeq" id="WP_117390403.1">
    <property type="nucleotide sequence ID" value="NZ_QWDC01000001.1"/>
</dbReference>
<dbReference type="EMBL" id="QWDC01000001">
    <property type="protein sequence ID" value="RFZ94845.1"/>
    <property type="molecule type" value="Genomic_DNA"/>
</dbReference>
<evidence type="ECO:0000313" key="2">
    <source>
        <dbReference type="Proteomes" id="UP000264217"/>
    </source>
</evidence>
<dbReference type="OrthoDB" id="9768685at2"/>
<reference evidence="1 2" key="1">
    <citation type="submission" date="2018-08" db="EMBL/GenBank/DDBJ databases">
        <title>Mucilaginibacter sp. MYSH2.</title>
        <authorList>
            <person name="Seo T."/>
        </authorList>
    </citation>
    <scope>NUCLEOTIDE SEQUENCE [LARGE SCALE GENOMIC DNA]</scope>
    <source>
        <strain evidence="1 2">MYSH2</strain>
    </source>
</reference>
<dbReference type="AlphaFoldDB" id="A0A372NXK3"/>
<dbReference type="GO" id="GO:0016757">
    <property type="term" value="F:glycosyltransferase activity"/>
    <property type="evidence" value="ECO:0007669"/>
    <property type="project" value="TreeGrafter"/>
</dbReference>
<keyword evidence="2" id="KW-1185">Reference proteome</keyword>
<evidence type="ECO:0000313" key="1">
    <source>
        <dbReference type="EMBL" id="RFZ94845.1"/>
    </source>
</evidence>
<dbReference type="InterPro" id="IPR050194">
    <property type="entry name" value="Glycosyltransferase_grp1"/>
</dbReference>
<dbReference type="PANTHER" id="PTHR45947">
    <property type="entry name" value="SULFOQUINOVOSYL TRANSFERASE SQD2"/>
    <property type="match status" value="1"/>
</dbReference>
<proteinExistence type="predicted"/>
<gene>
    <name evidence="1" type="ORF">D0C36_04745</name>
</gene>
<dbReference type="PANTHER" id="PTHR45947:SF3">
    <property type="entry name" value="SULFOQUINOVOSYL TRANSFERASE SQD2"/>
    <property type="match status" value="1"/>
</dbReference>
<dbReference type="SUPFAM" id="SSF53756">
    <property type="entry name" value="UDP-Glycosyltransferase/glycogen phosphorylase"/>
    <property type="match status" value="1"/>
</dbReference>
<dbReference type="Proteomes" id="UP000264217">
    <property type="component" value="Unassembled WGS sequence"/>
</dbReference>
<name>A0A372NXK3_9SPHI</name>
<dbReference type="Pfam" id="PF13692">
    <property type="entry name" value="Glyco_trans_1_4"/>
    <property type="match status" value="1"/>
</dbReference>